<organism evidence="1 2">
    <name type="scientific">Brassica cretica</name>
    <name type="common">Mustard</name>
    <dbReference type="NCBI Taxonomy" id="69181"/>
    <lineage>
        <taxon>Eukaryota</taxon>
        <taxon>Viridiplantae</taxon>
        <taxon>Streptophyta</taxon>
        <taxon>Embryophyta</taxon>
        <taxon>Tracheophyta</taxon>
        <taxon>Spermatophyta</taxon>
        <taxon>Magnoliopsida</taxon>
        <taxon>eudicotyledons</taxon>
        <taxon>Gunneridae</taxon>
        <taxon>Pentapetalae</taxon>
        <taxon>rosids</taxon>
        <taxon>malvids</taxon>
        <taxon>Brassicales</taxon>
        <taxon>Brassicaceae</taxon>
        <taxon>Brassiceae</taxon>
        <taxon>Brassica</taxon>
    </lineage>
</organism>
<comment type="caution">
    <text evidence="1">The sequence shown here is derived from an EMBL/GenBank/DDBJ whole genome shotgun (WGS) entry which is preliminary data.</text>
</comment>
<evidence type="ECO:0000313" key="2">
    <source>
        <dbReference type="Proteomes" id="UP000712600"/>
    </source>
</evidence>
<dbReference type="EMBL" id="QGKX02000004">
    <property type="protein sequence ID" value="KAF3602674.1"/>
    <property type="molecule type" value="Genomic_DNA"/>
</dbReference>
<accession>A0A8S9SR87</accession>
<dbReference type="AlphaFoldDB" id="A0A8S9SR87"/>
<protein>
    <submittedName>
        <fullName evidence="1">Uncharacterized protein</fullName>
    </submittedName>
</protein>
<sequence>MSDDIGVRRNLRRNSACFLVVKELVAQNSYSGWRWREDGIWLAELMSLSSWIRGWDGVKNRHKFADENLIRFKALSRLASHAELEKKRVSLLGEN</sequence>
<name>A0A8S9SR87_BRACR</name>
<evidence type="ECO:0000313" key="1">
    <source>
        <dbReference type="EMBL" id="KAF3602674.1"/>
    </source>
</evidence>
<proteinExistence type="predicted"/>
<dbReference type="Proteomes" id="UP000712600">
    <property type="component" value="Unassembled WGS sequence"/>
</dbReference>
<reference evidence="1" key="1">
    <citation type="submission" date="2019-12" db="EMBL/GenBank/DDBJ databases">
        <title>Genome sequencing and annotation of Brassica cretica.</title>
        <authorList>
            <person name="Studholme D.J."/>
            <person name="Sarris P."/>
        </authorList>
    </citation>
    <scope>NUCLEOTIDE SEQUENCE</scope>
    <source>
        <strain evidence="1">PFS-109/04</strain>
        <tissue evidence="1">Leaf</tissue>
    </source>
</reference>
<gene>
    <name evidence="1" type="ORF">F2Q69_00037673</name>
</gene>